<dbReference type="InterPro" id="IPR043760">
    <property type="entry name" value="PycTM_dom"/>
</dbReference>
<accession>A0ABW8APL6</accession>
<evidence type="ECO:0000256" key="5">
    <source>
        <dbReference type="ARBA" id="ARBA00022989"/>
    </source>
</evidence>
<keyword evidence="11" id="KW-1185">Reference proteome</keyword>
<evidence type="ECO:0000256" key="3">
    <source>
        <dbReference type="ARBA" id="ARBA00022692"/>
    </source>
</evidence>
<reference evidence="10 11" key="1">
    <citation type="submission" date="2024-10" db="EMBL/GenBank/DDBJ databases">
        <title>The Natural Products Discovery Center: Release of the First 8490 Sequenced Strains for Exploring Actinobacteria Biosynthetic Diversity.</title>
        <authorList>
            <person name="Kalkreuter E."/>
            <person name="Kautsar S.A."/>
            <person name="Yang D."/>
            <person name="Bader C.D."/>
            <person name="Teijaro C.N."/>
            <person name="Fluegel L."/>
            <person name="Davis C.M."/>
            <person name="Simpson J.R."/>
            <person name="Lauterbach L."/>
            <person name="Steele A.D."/>
            <person name="Gui C."/>
            <person name="Meng S."/>
            <person name="Li G."/>
            <person name="Viehrig K."/>
            <person name="Ye F."/>
            <person name="Su P."/>
            <person name="Kiefer A.F."/>
            <person name="Nichols A."/>
            <person name="Cepeda A.J."/>
            <person name="Yan W."/>
            <person name="Fan B."/>
            <person name="Jiang Y."/>
            <person name="Adhikari A."/>
            <person name="Zheng C.-J."/>
            <person name="Schuster L."/>
            <person name="Cowan T.M."/>
            <person name="Smanski M.J."/>
            <person name="Chevrette M.G."/>
            <person name="De Carvalho L.P.S."/>
            <person name="Shen B."/>
        </authorList>
    </citation>
    <scope>NUCLEOTIDE SEQUENCE [LARGE SCALE GENOMIC DNA]</scope>
    <source>
        <strain evidence="10 11">NPDC049639</strain>
    </source>
</reference>
<protein>
    <submittedName>
        <fullName evidence="10">Pycsar system effector family protein</fullName>
    </submittedName>
</protein>
<dbReference type="RefSeq" id="WP_398279516.1">
    <property type="nucleotide sequence ID" value="NZ_JBITLV010000003.1"/>
</dbReference>
<evidence type="ECO:0000256" key="7">
    <source>
        <dbReference type="ARBA" id="ARBA00023136"/>
    </source>
</evidence>
<feature type="domain" description="Pycsar effector protein" evidence="9">
    <location>
        <begin position="16"/>
        <end position="164"/>
    </location>
</feature>
<evidence type="ECO:0000256" key="1">
    <source>
        <dbReference type="ARBA" id="ARBA00004236"/>
    </source>
</evidence>
<keyword evidence="7 8" id="KW-0472">Membrane</keyword>
<evidence type="ECO:0000256" key="6">
    <source>
        <dbReference type="ARBA" id="ARBA00023118"/>
    </source>
</evidence>
<keyword evidence="3 8" id="KW-0812">Transmembrane</keyword>
<evidence type="ECO:0000313" key="10">
    <source>
        <dbReference type="EMBL" id="MFI7587571.1"/>
    </source>
</evidence>
<evidence type="ECO:0000256" key="8">
    <source>
        <dbReference type="SAM" id="Phobius"/>
    </source>
</evidence>
<comment type="caution">
    <text evidence="10">The sequence shown here is derived from an EMBL/GenBank/DDBJ whole genome shotgun (WGS) entry which is preliminary data.</text>
</comment>
<dbReference type="Pfam" id="PF18967">
    <property type="entry name" value="PycTM"/>
    <property type="match status" value="1"/>
</dbReference>
<proteinExistence type="predicted"/>
<comment type="subcellular location">
    <subcellularLocation>
        <location evidence="1">Cell membrane</location>
    </subcellularLocation>
</comment>
<keyword evidence="6" id="KW-0051">Antiviral defense</keyword>
<sequence length="170" mass="18149">MSDALDPDAQAAYVVRLLDEIRNETEKAEVKANRLLGSMITGAGLLVGLASTNPPAIEHGNWGVRGFSALAGVLVVAALATLARAVAPRLAPSHAGAHDYFNDFAAYEKPTQLLDVVADMSEQDVAERDARQVHALSRLLRRRYRQVNWSMRLLGLAAGSAVLAGICAAF</sequence>
<keyword evidence="2" id="KW-1003">Cell membrane</keyword>
<dbReference type="EMBL" id="JBITLV010000003">
    <property type="protein sequence ID" value="MFI7587571.1"/>
    <property type="molecule type" value="Genomic_DNA"/>
</dbReference>
<keyword evidence="4" id="KW-0547">Nucleotide-binding</keyword>
<name>A0ABW8APL6_9ACTN</name>
<keyword evidence="5 8" id="KW-1133">Transmembrane helix</keyword>
<evidence type="ECO:0000259" key="9">
    <source>
        <dbReference type="Pfam" id="PF18967"/>
    </source>
</evidence>
<organism evidence="10 11">
    <name type="scientific">Spongisporangium articulatum</name>
    <dbReference type="NCBI Taxonomy" id="3362603"/>
    <lineage>
        <taxon>Bacteria</taxon>
        <taxon>Bacillati</taxon>
        <taxon>Actinomycetota</taxon>
        <taxon>Actinomycetes</taxon>
        <taxon>Kineosporiales</taxon>
        <taxon>Kineosporiaceae</taxon>
        <taxon>Spongisporangium</taxon>
    </lineage>
</organism>
<evidence type="ECO:0000256" key="4">
    <source>
        <dbReference type="ARBA" id="ARBA00022741"/>
    </source>
</evidence>
<feature type="transmembrane region" description="Helical" evidence="8">
    <location>
        <begin position="32"/>
        <end position="50"/>
    </location>
</feature>
<evidence type="ECO:0000256" key="2">
    <source>
        <dbReference type="ARBA" id="ARBA00022475"/>
    </source>
</evidence>
<dbReference type="Proteomes" id="UP001612915">
    <property type="component" value="Unassembled WGS sequence"/>
</dbReference>
<feature type="transmembrane region" description="Helical" evidence="8">
    <location>
        <begin position="149"/>
        <end position="169"/>
    </location>
</feature>
<evidence type="ECO:0000313" key="11">
    <source>
        <dbReference type="Proteomes" id="UP001612915"/>
    </source>
</evidence>
<gene>
    <name evidence="10" type="ORF">ACIB24_10905</name>
</gene>
<feature type="transmembrane region" description="Helical" evidence="8">
    <location>
        <begin position="62"/>
        <end position="83"/>
    </location>
</feature>